<evidence type="ECO:0000259" key="2">
    <source>
        <dbReference type="PROSITE" id="PS50097"/>
    </source>
</evidence>
<dbReference type="KEGG" id="vg:80513638"/>
<protein>
    <submittedName>
        <fullName evidence="3">BTB/POZ domain-containing protein</fullName>
    </submittedName>
</protein>
<dbReference type="Pfam" id="PF00651">
    <property type="entry name" value="BTB"/>
    <property type="match status" value="1"/>
</dbReference>
<feature type="domain" description="BTB" evidence="2">
    <location>
        <begin position="16"/>
        <end position="87"/>
    </location>
</feature>
<proteinExistence type="inferred from homology"/>
<keyword evidence="4" id="KW-1185">Reference proteome</keyword>
<accession>A0A0G2Y273</accession>
<dbReference type="InterPro" id="IPR011333">
    <property type="entry name" value="SKP1/BTB/POZ_sf"/>
</dbReference>
<reference evidence="3 4" key="1">
    <citation type="submission" date="2014-10" db="EMBL/GenBank/DDBJ databases">
        <title>Pan-genome analysis of Brazilian lineage A amoebal mimiviruses.</title>
        <authorList>
            <person name="Assis F.L."/>
            <person name="Abrahao J.S."/>
            <person name="Kroon E.G."/>
            <person name="Dornas F.P."/>
            <person name="Andrade K.R."/>
            <person name="Borato P.V.M."/>
            <person name="Pilotto M.R."/>
            <person name="Benamar S."/>
            <person name="LaScola B."/>
            <person name="Colson P."/>
        </authorList>
    </citation>
    <scope>NUCLEOTIDE SEQUENCE [LARGE SCALE GENOMIC DNA]</scope>
    <source>
        <strain evidence="3 4">Kroon</strain>
    </source>
</reference>
<sequence>MDKKKLFQYTLDRKFTDLELTLVDSNDTLTMYLHKVILSLSCPYFETIFSSSFSDSVSDKFKMEVLNVYVMADIINSFYIDDIKQSQNLSEVDYQLLCVQSRNFLGLGHKIYNLEKIIFPENKFDQLFDTIDSCIGYTKETMSILFYNMPMDYDLSKLPIKFLKKMLKISRYFVLCINDNKLELHNNYSCFYIGPVRLNHNCKLLYSPIYHKYLIVNDTIHLIDTETDLSSISFYNNRYCCKNTVLSTDNRYVYSVYSNSTIRKFLTETTELIGVWYKDGSSIGIINKNQEPNTEFDDHPKKIMYSTPYDYIVIQYGNNLVCYKCLDMSIRWEMDNVCLPTLSQCEKYIICLKGTTKNQLCVIDIEKNLLKFGPILENCKYICNHDNTTVIIIYDIKFTGSKIKEYDWTNNIFTCENESYKAYDIYYIEHIKNDNYIIATHDITDDSCISIEKWNFMEDTTKFVTACHDRHDYEFYIITNFKAALQKRIKEYIDTNSN</sequence>
<dbReference type="Proteomes" id="UP000240461">
    <property type="component" value="Segment"/>
</dbReference>
<evidence type="ECO:0000313" key="4">
    <source>
        <dbReference type="Proteomes" id="UP000240461"/>
    </source>
</evidence>
<evidence type="ECO:0000256" key="1">
    <source>
        <dbReference type="ARBA" id="ARBA00006497"/>
    </source>
</evidence>
<organism evidence="3 4">
    <name type="scientific">Acanthamoeba polyphaga mimivirus Kroon</name>
    <dbReference type="NCBI Taxonomy" id="3069720"/>
    <lineage>
        <taxon>Viruses</taxon>
        <taxon>Varidnaviria</taxon>
        <taxon>Bamfordvirae</taxon>
        <taxon>Nucleocytoviricota</taxon>
        <taxon>Megaviricetes</taxon>
        <taxon>Imitervirales</taxon>
        <taxon>Mimiviridae</taxon>
        <taxon>Megamimivirinae</taxon>
        <taxon>Mimivirus</taxon>
        <taxon>Mimivirus lagoaense</taxon>
    </lineage>
</organism>
<dbReference type="SUPFAM" id="SSF54695">
    <property type="entry name" value="POZ domain"/>
    <property type="match status" value="1"/>
</dbReference>
<dbReference type="Gene3D" id="3.30.710.10">
    <property type="entry name" value="Potassium Channel Kv1.1, Chain A"/>
    <property type="match status" value="1"/>
</dbReference>
<dbReference type="InterPro" id="IPR000210">
    <property type="entry name" value="BTB/POZ_dom"/>
</dbReference>
<dbReference type="EMBL" id="KM982402">
    <property type="protein sequence ID" value="AKI79840.1"/>
    <property type="molecule type" value="Genomic_DNA"/>
</dbReference>
<comment type="similarity">
    <text evidence="1">Belongs to the mimivirus BTB/WD family.</text>
</comment>
<evidence type="ECO:0000313" key="3">
    <source>
        <dbReference type="EMBL" id="AKI79840.1"/>
    </source>
</evidence>
<name>A0A0G2Y273_9VIRU</name>
<dbReference type="PROSITE" id="PS50097">
    <property type="entry name" value="BTB"/>
    <property type="match status" value="1"/>
</dbReference>